<name>A0AAD4FAS8_9PLEO</name>
<feature type="region of interest" description="Disordered" evidence="1">
    <location>
        <begin position="110"/>
        <end position="134"/>
    </location>
</feature>
<gene>
    <name evidence="2" type="ORF">G6011_09730</name>
</gene>
<dbReference type="Proteomes" id="UP001199106">
    <property type="component" value="Unassembled WGS sequence"/>
</dbReference>
<dbReference type="EMBL" id="JAANER010000008">
    <property type="protein sequence ID" value="KAG9186622.1"/>
    <property type="molecule type" value="Genomic_DNA"/>
</dbReference>
<dbReference type="AlphaFoldDB" id="A0AAD4FAS8"/>
<evidence type="ECO:0000313" key="2">
    <source>
        <dbReference type="EMBL" id="KAG9186622.1"/>
    </source>
</evidence>
<protein>
    <submittedName>
        <fullName evidence="2">Uncharacterized protein</fullName>
    </submittedName>
</protein>
<reference evidence="2" key="1">
    <citation type="submission" date="2021-07" db="EMBL/GenBank/DDBJ databases">
        <title>Genome Resource of American Ginseng Black Spot Pathogen Alternaria panax.</title>
        <authorList>
            <person name="Qiu C."/>
            <person name="Wang W."/>
            <person name="Liu Z."/>
        </authorList>
    </citation>
    <scope>NUCLEOTIDE SEQUENCE</scope>
    <source>
        <strain evidence="2">BNCC115425</strain>
    </source>
</reference>
<sequence length="134" mass="15069">MPPPLNSQDDRAAFIDACIDKRKKAIHVWESLGLISRKLDIQHGDFAKDLANELQGEIEGIAKSFAMSYRGNLDELHSDLGNVDAFSDDILRLGQEYGAKIWGRLEDGEIRSSGESQGKGIEEHDWNDSRDRKK</sequence>
<organism evidence="2 3">
    <name type="scientific">Alternaria panax</name>
    <dbReference type="NCBI Taxonomy" id="48097"/>
    <lineage>
        <taxon>Eukaryota</taxon>
        <taxon>Fungi</taxon>
        <taxon>Dikarya</taxon>
        <taxon>Ascomycota</taxon>
        <taxon>Pezizomycotina</taxon>
        <taxon>Dothideomycetes</taxon>
        <taxon>Pleosporomycetidae</taxon>
        <taxon>Pleosporales</taxon>
        <taxon>Pleosporineae</taxon>
        <taxon>Pleosporaceae</taxon>
        <taxon>Alternaria</taxon>
        <taxon>Alternaria sect. Panax</taxon>
    </lineage>
</organism>
<evidence type="ECO:0000256" key="1">
    <source>
        <dbReference type="SAM" id="MobiDB-lite"/>
    </source>
</evidence>
<proteinExistence type="predicted"/>
<comment type="caution">
    <text evidence="2">The sequence shown here is derived from an EMBL/GenBank/DDBJ whole genome shotgun (WGS) entry which is preliminary data.</text>
</comment>
<keyword evidence="3" id="KW-1185">Reference proteome</keyword>
<feature type="compositionally biased region" description="Basic and acidic residues" evidence="1">
    <location>
        <begin position="120"/>
        <end position="134"/>
    </location>
</feature>
<accession>A0AAD4FAS8</accession>
<evidence type="ECO:0000313" key="3">
    <source>
        <dbReference type="Proteomes" id="UP001199106"/>
    </source>
</evidence>